<feature type="transmembrane region" description="Helical" evidence="1">
    <location>
        <begin position="20"/>
        <end position="41"/>
    </location>
</feature>
<evidence type="ECO:0000256" key="1">
    <source>
        <dbReference type="SAM" id="Phobius"/>
    </source>
</evidence>
<feature type="transmembrane region" description="Helical" evidence="1">
    <location>
        <begin position="91"/>
        <end position="110"/>
    </location>
</feature>
<accession>A0A8E2AJ15</accession>
<sequence length="181" mass="20413">MSTGFDSSLYIALVEGEQIQAYLVLVSCVLLCYDYLLTFSLELDLFWKEFSLTWVSALFIINRYGPRLSIAPLILVTFADLPEHVCRPLHFILQYYTIFTQFTVGCLLGIRTFALYGRSKRILALLLATGIVTITISIWIVFSDRTFVNNLEGPILPGHSCNTLNFAEQSHQFAGTWAAAL</sequence>
<dbReference type="OrthoDB" id="2768862at2759"/>
<feature type="domain" description="DUF6533" evidence="2">
    <location>
        <begin position="22"/>
        <end position="66"/>
    </location>
</feature>
<proteinExistence type="predicted"/>
<dbReference type="Proteomes" id="UP000250043">
    <property type="component" value="Unassembled WGS sequence"/>
</dbReference>
<evidence type="ECO:0000313" key="3">
    <source>
        <dbReference type="EMBL" id="OCH85428.1"/>
    </source>
</evidence>
<keyword evidence="1" id="KW-0812">Transmembrane</keyword>
<protein>
    <recommendedName>
        <fullName evidence="2">DUF6533 domain-containing protein</fullName>
    </recommendedName>
</protein>
<dbReference type="Pfam" id="PF20151">
    <property type="entry name" value="DUF6533"/>
    <property type="match status" value="1"/>
</dbReference>
<keyword evidence="4" id="KW-1185">Reference proteome</keyword>
<keyword evidence="1" id="KW-0472">Membrane</keyword>
<dbReference type="InterPro" id="IPR045340">
    <property type="entry name" value="DUF6533"/>
</dbReference>
<evidence type="ECO:0000313" key="4">
    <source>
        <dbReference type="Proteomes" id="UP000250043"/>
    </source>
</evidence>
<feature type="transmembrane region" description="Helical" evidence="1">
    <location>
        <begin position="122"/>
        <end position="142"/>
    </location>
</feature>
<reference evidence="3 4" key="1">
    <citation type="submission" date="2016-07" db="EMBL/GenBank/DDBJ databases">
        <title>Draft genome of the white-rot fungus Obba rivulosa 3A-2.</title>
        <authorList>
            <consortium name="DOE Joint Genome Institute"/>
            <person name="Miettinen O."/>
            <person name="Riley R."/>
            <person name="Acob R."/>
            <person name="Barry K."/>
            <person name="Cullen D."/>
            <person name="De Vries R."/>
            <person name="Hainaut M."/>
            <person name="Hatakka A."/>
            <person name="Henrissat B."/>
            <person name="Hilden K."/>
            <person name="Kuo R."/>
            <person name="Labutti K."/>
            <person name="Lipzen A."/>
            <person name="Makela M.R."/>
            <person name="Sandor L."/>
            <person name="Spatafora J.W."/>
            <person name="Grigoriev I.V."/>
            <person name="Hibbett D.S."/>
        </authorList>
    </citation>
    <scope>NUCLEOTIDE SEQUENCE [LARGE SCALE GENOMIC DNA]</scope>
    <source>
        <strain evidence="3 4">3A-2</strain>
    </source>
</reference>
<dbReference type="AlphaFoldDB" id="A0A8E2AJ15"/>
<keyword evidence="1" id="KW-1133">Transmembrane helix</keyword>
<gene>
    <name evidence="3" type="ORF">OBBRIDRAFT_762951</name>
</gene>
<organism evidence="3 4">
    <name type="scientific">Obba rivulosa</name>
    <dbReference type="NCBI Taxonomy" id="1052685"/>
    <lineage>
        <taxon>Eukaryota</taxon>
        <taxon>Fungi</taxon>
        <taxon>Dikarya</taxon>
        <taxon>Basidiomycota</taxon>
        <taxon>Agaricomycotina</taxon>
        <taxon>Agaricomycetes</taxon>
        <taxon>Polyporales</taxon>
        <taxon>Gelatoporiaceae</taxon>
        <taxon>Obba</taxon>
    </lineage>
</organism>
<name>A0A8E2AJ15_9APHY</name>
<dbReference type="EMBL" id="KV722584">
    <property type="protein sequence ID" value="OCH85428.1"/>
    <property type="molecule type" value="Genomic_DNA"/>
</dbReference>
<feature type="non-terminal residue" evidence="3">
    <location>
        <position position="1"/>
    </location>
</feature>
<evidence type="ECO:0000259" key="2">
    <source>
        <dbReference type="Pfam" id="PF20151"/>
    </source>
</evidence>